<organism evidence="2 3">
    <name type="scientific">Pseudodesulfovibrio sediminis</name>
    <dbReference type="NCBI Taxonomy" id="2810563"/>
    <lineage>
        <taxon>Bacteria</taxon>
        <taxon>Pseudomonadati</taxon>
        <taxon>Thermodesulfobacteriota</taxon>
        <taxon>Desulfovibrionia</taxon>
        <taxon>Desulfovibrionales</taxon>
        <taxon>Desulfovibrionaceae</taxon>
    </lineage>
</organism>
<evidence type="ECO:0000259" key="1">
    <source>
        <dbReference type="Pfam" id="PF13683"/>
    </source>
</evidence>
<dbReference type="SUPFAM" id="SSF53098">
    <property type="entry name" value="Ribonuclease H-like"/>
    <property type="match status" value="1"/>
</dbReference>
<dbReference type="Proteomes" id="UP001053296">
    <property type="component" value="Chromosome"/>
</dbReference>
<name>A0ABM7P364_9BACT</name>
<dbReference type="EMBL" id="AP024485">
    <property type="protein sequence ID" value="BCS88097.1"/>
    <property type="molecule type" value="Genomic_DNA"/>
</dbReference>
<sequence length="64" mass="7422">MDLYIFDSLSEVRQCTEESIREYNEERPHSSLGNLTPVEFAIHSGQLPGMDGLERRRELIQART</sequence>
<keyword evidence="3" id="KW-1185">Reference proteome</keyword>
<dbReference type="Pfam" id="PF13683">
    <property type="entry name" value="rve_3"/>
    <property type="match status" value="1"/>
</dbReference>
<evidence type="ECO:0000313" key="2">
    <source>
        <dbReference type="EMBL" id="BCS88097.1"/>
    </source>
</evidence>
<dbReference type="InterPro" id="IPR012337">
    <property type="entry name" value="RNaseH-like_sf"/>
</dbReference>
<evidence type="ECO:0000313" key="3">
    <source>
        <dbReference type="Proteomes" id="UP001053296"/>
    </source>
</evidence>
<dbReference type="InterPro" id="IPR001584">
    <property type="entry name" value="Integrase_cat-core"/>
</dbReference>
<protein>
    <recommendedName>
        <fullName evidence="1">Integrase catalytic domain-containing protein</fullName>
    </recommendedName>
</protein>
<accession>A0ABM7P364</accession>
<feature type="domain" description="Integrase catalytic" evidence="1">
    <location>
        <begin position="4"/>
        <end position="37"/>
    </location>
</feature>
<proteinExistence type="predicted"/>
<reference evidence="2" key="1">
    <citation type="journal article" date="2022" name="Arch. Microbiol.">
        <title>Pseudodesulfovibrio sediminis sp. nov., a mesophilic and neutrophilic sulfate-reducing bacterium isolated from sediment of a brackish lake.</title>
        <authorList>
            <person name="Takahashi A."/>
            <person name="Kojima H."/>
            <person name="Watanabe M."/>
            <person name="Fukui M."/>
        </authorList>
    </citation>
    <scope>NUCLEOTIDE SEQUENCE</scope>
    <source>
        <strain evidence="2">SF6</strain>
    </source>
</reference>
<gene>
    <name evidence="2" type="ORF">PSDVSF_13390</name>
</gene>